<proteinExistence type="predicted"/>
<evidence type="ECO:0000313" key="3">
    <source>
        <dbReference type="EMBL" id="SIN59614.1"/>
    </source>
</evidence>
<accession>A0A1N6CML6</accession>
<dbReference type="InterPro" id="IPR007655">
    <property type="entry name" value="Slam_C"/>
</dbReference>
<gene>
    <name evidence="3" type="ORF">SAMN02745824_0143</name>
</gene>
<dbReference type="Gene3D" id="1.25.40.10">
    <property type="entry name" value="Tetratricopeptide repeat domain"/>
    <property type="match status" value="1"/>
</dbReference>
<feature type="domain" description="Surface lipoprotein assembly modifier C-terminal" evidence="2">
    <location>
        <begin position="183"/>
        <end position="474"/>
    </location>
</feature>
<organism evidence="3 4">
    <name type="scientific">Parasphingorhabdus marina DSM 22363</name>
    <dbReference type="NCBI Taxonomy" id="1123272"/>
    <lineage>
        <taxon>Bacteria</taxon>
        <taxon>Pseudomonadati</taxon>
        <taxon>Pseudomonadota</taxon>
        <taxon>Alphaproteobacteria</taxon>
        <taxon>Sphingomonadales</taxon>
        <taxon>Sphingomonadaceae</taxon>
        <taxon>Parasphingorhabdus</taxon>
    </lineage>
</organism>
<evidence type="ECO:0000259" key="2">
    <source>
        <dbReference type="Pfam" id="PF04575"/>
    </source>
</evidence>
<name>A0A1N6CML6_9SPHN</name>
<dbReference type="InterPro" id="IPR011990">
    <property type="entry name" value="TPR-like_helical_dom_sf"/>
</dbReference>
<dbReference type="Proteomes" id="UP000185192">
    <property type="component" value="Unassembled WGS sequence"/>
</dbReference>
<keyword evidence="4" id="KW-1185">Reference proteome</keyword>
<dbReference type="STRING" id="1123272.SAMN02745824_0143"/>
<feature type="signal peptide" evidence="1">
    <location>
        <begin position="1"/>
        <end position="29"/>
    </location>
</feature>
<dbReference type="Pfam" id="PF04575">
    <property type="entry name" value="SlipAM"/>
    <property type="match status" value="1"/>
</dbReference>
<dbReference type="SUPFAM" id="SSF48452">
    <property type="entry name" value="TPR-like"/>
    <property type="match status" value="1"/>
</dbReference>
<sequence length="474" mass="52411">MMKRVVSSGRADLFSGILASAFVWAPATASVGDTADVSANAVATAIQPRCDTSGLCRLQVTPRQVLAKAEELVLSKNYEAAKPLVEALAQVPEFKMQHRFLAGFIAVESGDMKTGIKNFRAILNDNPGQTRVRLELARAYLMSGKEASADYHFRLAQNDENLPEEIARTIRNTRSILRDQRVWRFSFDFGFAPDTNINGATDAETIDINFGTSKLPLTLDEDARERSGIGQTASFSGGVRLKATDKLAVLFDANTKVVNYSGKAADDIVGQIAVGPELRVARYARLSFQAVGQQRWYGGRLATRDYGARIGFQTALSRGQRVGIELDGRRTESKFSDDFSGWQLGANATYEHLIGKSLIASASVFVRRDLLNSDGHSNISYGTNLGIGGEMPFGLNAGLSTSISRSSFDEAITLYSFEKRKDWRLFGRAYIGSRKVKLLGFSPSIDYNYSRLDSNYELYRMNRHRVNFKLAKFF</sequence>
<dbReference type="AlphaFoldDB" id="A0A1N6CML6"/>
<reference evidence="4" key="1">
    <citation type="submission" date="2016-11" db="EMBL/GenBank/DDBJ databases">
        <authorList>
            <person name="Varghese N."/>
            <person name="Submissions S."/>
        </authorList>
    </citation>
    <scope>NUCLEOTIDE SEQUENCE [LARGE SCALE GENOMIC DNA]</scope>
    <source>
        <strain evidence="4">DSM 22363</strain>
    </source>
</reference>
<evidence type="ECO:0000256" key="1">
    <source>
        <dbReference type="SAM" id="SignalP"/>
    </source>
</evidence>
<feature type="chain" id="PRO_5012003278" description="Surface lipoprotein assembly modifier C-terminal domain-containing protein" evidence="1">
    <location>
        <begin position="30"/>
        <end position="474"/>
    </location>
</feature>
<evidence type="ECO:0000313" key="4">
    <source>
        <dbReference type="Proteomes" id="UP000185192"/>
    </source>
</evidence>
<protein>
    <recommendedName>
        <fullName evidence="2">Surface lipoprotein assembly modifier C-terminal domain-containing protein</fullName>
    </recommendedName>
</protein>
<keyword evidence="1" id="KW-0732">Signal</keyword>
<dbReference type="EMBL" id="FSQW01000001">
    <property type="protein sequence ID" value="SIN59614.1"/>
    <property type="molecule type" value="Genomic_DNA"/>
</dbReference>